<name>A0A914W9D3_9BILA</name>
<accession>A0A914W9D3</accession>
<reference evidence="3" key="1">
    <citation type="submission" date="2022-11" db="UniProtKB">
        <authorList>
            <consortium name="WormBaseParasite"/>
        </authorList>
    </citation>
    <scope>IDENTIFICATION</scope>
</reference>
<organism evidence="2 3">
    <name type="scientific">Plectus sambesii</name>
    <dbReference type="NCBI Taxonomy" id="2011161"/>
    <lineage>
        <taxon>Eukaryota</taxon>
        <taxon>Metazoa</taxon>
        <taxon>Ecdysozoa</taxon>
        <taxon>Nematoda</taxon>
        <taxon>Chromadorea</taxon>
        <taxon>Plectida</taxon>
        <taxon>Plectina</taxon>
        <taxon>Plectoidea</taxon>
        <taxon>Plectidae</taxon>
        <taxon>Plectus</taxon>
    </lineage>
</organism>
<protein>
    <submittedName>
        <fullName evidence="3">Uncharacterized protein</fullName>
    </submittedName>
</protein>
<evidence type="ECO:0000313" key="3">
    <source>
        <dbReference type="WBParaSite" id="PSAMB.scaffold3386size27196.g21540.t1"/>
    </source>
</evidence>
<proteinExistence type="predicted"/>
<keyword evidence="2" id="KW-1185">Reference proteome</keyword>
<evidence type="ECO:0000256" key="1">
    <source>
        <dbReference type="SAM" id="MobiDB-lite"/>
    </source>
</evidence>
<evidence type="ECO:0000313" key="2">
    <source>
        <dbReference type="Proteomes" id="UP000887566"/>
    </source>
</evidence>
<sequence length="79" mass="8612">MVDNGRQRALRREDNSQRARRANRGEVDGSGRAAAAAMAGLGTMASTVPSKRRVLKRIIDNSARSALTEQRSSPPRPPR</sequence>
<dbReference type="AlphaFoldDB" id="A0A914W9D3"/>
<feature type="compositionally biased region" description="Polar residues" evidence="1">
    <location>
        <begin position="62"/>
        <end position="73"/>
    </location>
</feature>
<dbReference type="Proteomes" id="UP000887566">
    <property type="component" value="Unplaced"/>
</dbReference>
<feature type="compositionally biased region" description="Basic and acidic residues" evidence="1">
    <location>
        <begin position="10"/>
        <end position="29"/>
    </location>
</feature>
<dbReference type="WBParaSite" id="PSAMB.scaffold3386size27196.g21540.t1">
    <property type="protein sequence ID" value="PSAMB.scaffold3386size27196.g21540.t1"/>
    <property type="gene ID" value="PSAMB.scaffold3386size27196.g21540"/>
</dbReference>
<feature type="region of interest" description="Disordered" evidence="1">
    <location>
        <begin position="59"/>
        <end position="79"/>
    </location>
</feature>
<feature type="region of interest" description="Disordered" evidence="1">
    <location>
        <begin position="1"/>
        <end position="32"/>
    </location>
</feature>